<reference evidence="1 2" key="1">
    <citation type="submission" date="2019-09" db="EMBL/GenBank/DDBJ databases">
        <title>Genome sequence of Hymenobacter sp. M3.</title>
        <authorList>
            <person name="Srinivasan S."/>
        </authorList>
    </citation>
    <scope>NUCLEOTIDE SEQUENCE [LARGE SCALE GENOMIC DNA]</scope>
    <source>
        <strain evidence="1 2">M3</strain>
    </source>
</reference>
<dbReference type="EMBL" id="VTWU01000008">
    <property type="protein sequence ID" value="KAA9325935.1"/>
    <property type="molecule type" value="Genomic_DNA"/>
</dbReference>
<protein>
    <submittedName>
        <fullName evidence="1">Uncharacterized protein</fullName>
    </submittedName>
</protein>
<organism evidence="1 2">
    <name type="scientific">Hymenobacter busanensis</name>
    <dbReference type="NCBI Taxonomy" id="2607656"/>
    <lineage>
        <taxon>Bacteria</taxon>
        <taxon>Pseudomonadati</taxon>
        <taxon>Bacteroidota</taxon>
        <taxon>Cytophagia</taxon>
        <taxon>Cytophagales</taxon>
        <taxon>Hymenobacteraceae</taxon>
        <taxon>Hymenobacter</taxon>
    </lineage>
</organism>
<dbReference type="Proteomes" id="UP000326380">
    <property type="component" value="Unassembled WGS sequence"/>
</dbReference>
<dbReference type="RefSeq" id="WP_151080652.1">
    <property type="nucleotide sequence ID" value="NZ_CP047647.1"/>
</dbReference>
<accession>A0A7L4ZTT9</accession>
<proteinExistence type="predicted"/>
<gene>
    <name evidence="1" type="ORF">F0P96_19425</name>
</gene>
<sequence length="73" mass="8003">MSKFVLLFAVLLVFGGGSISVEAHGAGTTVTAARPMPRSTRAMQRKKAYVHRPNYTRYKGAGNPFRGLLAWVH</sequence>
<evidence type="ECO:0000313" key="2">
    <source>
        <dbReference type="Proteomes" id="UP000326380"/>
    </source>
</evidence>
<comment type="caution">
    <text evidence="1">The sequence shown here is derived from an EMBL/GenBank/DDBJ whole genome shotgun (WGS) entry which is preliminary data.</text>
</comment>
<evidence type="ECO:0000313" key="1">
    <source>
        <dbReference type="EMBL" id="KAA9325935.1"/>
    </source>
</evidence>
<name>A0A7L4ZTT9_9BACT</name>
<keyword evidence="2" id="KW-1185">Reference proteome</keyword>
<dbReference type="AlphaFoldDB" id="A0A7L4ZTT9"/>